<keyword evidence="1" id="KW-0812">Transmembrane</keyword>
<evidence type="ECO:0000256" key="1">
    <source>
        <dbReference type="SAM" id="Phobius"/>
    </source>
</evidence>
<protein>
    <recommendedName>
        <fullName evidence="6">Exosortase</fullName>
    </recommendedName>
</protein>
<dbReference type="EMBL" id="CP093217">
    <property type="protein sequence ID" value="UQW81216.1"/>
    <property type="molecule type" value="Genomic_DNA"/>
</dbReference>
<evidence type="ECO:0000313" key="4">
    <source>
        <dbReference type="Proteomes" id="UP000223828"/>
    </source>
</evidence>
<sequence length="72" mass="8261">MIYMITFIIISSLIGIYFSKRNKPMSPSSWYKVIGVILVSLFIVSFFDNLDVIQQGFKEGNNEDVLNHILSD</sequence>
<organism evidence="2 4">
    <name type="scientific">Staphylococcus edaphicus</name>
    <dbReference type="NCBI Taxonomy" id="1955013"/>
    <lineage>
        <taxon>Bacteria</taxon>
        <taxon>Bacillati</taxon>
        <taxon>Bacillota</taxon>
        <taxon>Bacilli</taxon>
        <taxon>Bacillales</taxon>
        <taxon>Staphylococcaceae</taxon>
        <taxon>Staphylococcus</taxon>
    </lineage>
</organism>
<evidence type="ECO:0000313" key="2">
    <source>
        <dbReference type="EMBL" id="PHK50529.1"/>
    </source>
</evidence>
<evidence type="ECO:0000313" key="3">
    <source>
        <dbReference type="EMBL" id="UQW81216.1"/>
    </source>
</evidence>
<dbReference type="Proteomes" id="UP000223828">
    <property type="component" value="Unassembled WGS sequence"/>
</dbReference>
<reference evidence="4" key="2">
    <citation type="submission" date="2017-10" db="EMBL/GenBank/DDBJ databases">
        <title>Staphylococcus edaphicus sp. nov., isolated in Antarctica, harbouring mecC gene and genomic islands essential in adaptation to extreme environment.</title>
        <authorList>
            <person name="Pantucek R."/>
            <person name="Sedlacek I."/>
            <person name="Indrakova A."/>
            <person name="Vrbovska V."/>
            <person name="Maslanova I."/>
            <person name="Kovarovic V."/>
            <person name="Svec P."/>
            <person name="Kralova S."/>
            <person name="Kristofova L."/>
            <person name="Keklakova J."/>
            <person name="Petras P."/>
            <person name="Doskar J."/>
        </authorList>
    </citation>
    <scope>NUCLEOTIDE SEQUENCE [LARGE SCALE GENOMIC DNA]</scope>
    <source>
        <strain evidence="4">CCM 5085</strain>
    </source>
</reference>
<reference evidence="3" key="4">
    <citation type="submission" date="2022-03" db="EMBL/GenBank/DDBJ databases">
        <title>Complete Genome Sequence of Staphylococcus edaphicus strain CCM 8731.</title>
        <authorList>
            <person name="Rimmer C.O."/>
            <person name="Thomas J.C."/>
        </authorList>
    </citation>
    <scope>NUCLEOTIDE SEQUENCE</scope>
    <source>
        <strain evidence="3">CCM 8731</strain>
    </source>
</reference>
<name>A0A2C6WQ66_9STAP</name>
<evidence type="ECO:0000313" key="5">
    <source>
        <dbReference type="Proteomes" id="UP001056588"/>
    </source>
</evidence>
<evidence type="ECO:0008006" key="6">
    <source>
        <dbReference type="Google" id="ProtNLM"/>
    </source>
</evidence>
<keyword evidence="5" id="KW-1185">Reference proteome</keyword>
<reference evidence="2" key="3">
    <citation type="submission" date="2017-10" db="EMBL/GenBank/DDBJ databases">
        <authorList>
            <person name="Vrbovska V."/>
            <person name="Kovarovic V."/>
            <person name="Indrakova A."/>
        </authorList>
    </citation>
    <scope>NUCLEOTIDE SEQUENCE</scope>
    <source>
        <strain evidence="2">CCM 8730</strain>
    </source>
</reference>
<gene>
    <name evidence="2" type="ORF">BTJ66_03505</name>
    <name evidence="3" type="ORF">MNY58_11625</name>
</gene>
<dbReference type="AlphaFoldDB" id="A0A2C6WQ66"/>
<feature type="transmembrane region" description="Helical" evidence="1">
    <location>
        <begin position="29"/>
        <end position="47"/>
    </location>
</feature>
<keyword evidence="1" id="KW-1133">Transmembrane helix</keyword>
<reference evidence="2" key="1">
    <citation type="journal article" date="2017" name="Appl. Environ. Microbiol.">
        <title>Staphylococcus edaphicus sp. nov., isolated in Antarctica, harbours mecC gene and genomic islands with suspected role in adaptation to extreme environment.</title>
        <authorList>
            <person name="Pantucek R."/>
            <person name="Sedlacek I."/>
            <person name="Indrakova A."/>
            <person name="Vrbovska V."/>
            <person name="Maslanova I."/>
            <person name="Kovarovic V."/>
            <person name="Svec P."/>
            <person name="Kralova S."/>
            <person name="Kristofova L."/>
            <person name="Keklakova J."/>
            <person name="Petras P."/>
            <person name="Doskar J."/>
        </authorList>
    </citation>
    <scope>NUCLEOTIDE SEQUENCE</scope>
    <source>
        <strain evidence="2">CCM 8730</strain>
    </source>
</reference>
<keyword evidence="1" id="KW-0472">Membrane</keyword>
<dbReference type="RefSeq" id="WP_099089607.1">
    <property type="nucleotide sequence ID" value="NZ_CP093217.1"/>
</dbReference>
<dbReference type="EMBL" id="MRZN01000003">
    <property type="protein sequence ID" value="PHK50529.1"/>
    <property type="molecule type" value="Genomic_DNA"/>
</dbReference>
<proteinExistence type="predicted"/>
<accession>A0A2C6WQ66</accession>
<dbReference type="Proteomes" id="UP001056588">
    <property type="component" value="Chromosome"/>
</dbReference>